<reference evidence="4" key="1">
    <citation type="journal article" date="2014" name="Proc. Natl. Acad. Sci. U.S.A.">
        <title>Extensive sampling of basidiomycete genomes demonstrates inadequacy of the white-rot/brown-rot paradigm for wood decay fungi.</title>
        <authorList>
            <person name="Riley R."/>
            <person name="Salamov A.A."/>
            <person name="Brown D.W."/>
            <person name="Nagy L.G."/>
            <person name="Floudas D."/>
            <person name="Held B.W."/>
            <person name="Levasseur A."/>
            <person name="Lombard V."/>
            <person name="Morin E."/>
            <person name="Otillar R."/>
            <person name="Lindquist E.A."/>
            <person name="Sun H."/>
            <person name="LaButti K.M."/>
            <person name="Schmutz J."/>
            <person name="Jabbour D."/>
            <person name="Luo H."/>
            <person name="Baker S.E."/>
            <person name="Pisabarro A.G."/>
            <person name="Walton J.D."/>
            <person name="Blanchette R.A."/>
            <person name="Henrissat B."/>
            <person name="Martin F."/>
            <person name="Cullen D."/>
            <person name="Hibbett D.S."/>
            <person name="Grigoriev I.V."/>
        </authorList>
    </citation>
    <scope>NUCLEOTIDE SEQUENCE [LARGE SCALE GENOMIC DNA]</scope>
    <source>
        <strain evidence="4">FD-172 SS1</strain>
    </source>
</reference>
<proteinExistence type="predicted"/>
<dbReference type="AlphaFoldDB" id="A0A067MMS7"/>
<organism evidence="3 4">
    <name type="scientific">Botryobasidium botryosum (strain FD-172 SS1)</name>
    <dbReference type="NCBI Taxonomy" id="930990"/>
    <lineage>
        <taxon>Eukaryota</taxon>
        <taxon>Fungi</taxon>
        <taxon>Dikarya</taxon>
        <taxon>Basidiomycota</taxon>
        <taxon>Agaricomycotina</taxon>
        <taxon>Agaricomycetes</taxon>
        <taxon>Cantharellales</taxon>
        <taxon>Botryobasidiaceae</taxon>
        <taxon>Botryobasidium</taxon>
    </lineage>
</organism>
<dbReference type="PANTHER" id="PTHR43539:SF68">
    <property type="entry name" value="FLAVIN-BINDING MONOOXYGENASE-LIKE PROTEIN (AFU_ORTHOLOGUE AFUA_4G09220)"/>
    <property type="match status" value="1"/>
</dbReference>
<dbReference type="EMBL" id="KL198026">
    <property type="protein sequence ID" value="KDQ16814.1"/>
    <property type="molecule type" value="Genomic_DNA"/>
</dbReference>
<dbReference type="PRINTS" id="PR00368">
    <property type="entry name" value="FADPNR"/>
</dbReference>
<dbReference type="STRING" id="930990.A0A067MMS7"/>
<sequence>MAGTFDGIDLKTTAKDWLDHFVAALNSGDAKKAAALFLTEGYWRDLLSLSWNFRTLKGPEGVEQYLSQDAKIGGDAITNLELQGEATTMELTKELTFIQAAFSFETPIAHGQGVVRLNQDPTTKQWLALTFYTGIEELKGYPEHVGPLRPKNTQAEREDRKTWKTHRAESVAYENRDPEVLIIGGGQSGLTAAARLGQLDIDTLIIERNPRIGDNWRNRYDFLTLHDPVWFDHLPYMPFPETWPVFPSKDKLADWLELYATAMELNVWTSSNVQGQPKYDETKKTWTVTIARSDGTTRTLHPTHLIIATSMPGEAYVPEFKGSDKFKGPIVHSTKFKSGGDHTQKKVLIIGCGTSALDIAQDLYEHDAEVTIVQRSTTTVVSSAAILNIVMRGMYDGTGPPTDVADLFNFSLPFPVSKKVHSIVAPIARQHDAALLEGLEKAGFALDEGPDGAGLLPKYVTRGGGYYIDVGGANLIVEGKVKVKQGKEVDYFEEDGVVFEDGSKLEADVIVLATGYKGMKSTVANLLGEEVASRTPPIWDVNKEGETNGLWKSTGYPHLWFHAGNLSFCRFYSKRLALQIKAQQVGIWKV</sequence>
<gene>
    <name evidence="3" type="ORF">BOTBODRAFT_30708</name>
</gene>
<dbReference type="GO" id="GO:0050660">
    <property type="term" value="F:flavin adenine dinucleotide binding"/>
    <property type="evidence" value="ECO:0007669"/>
    <property type="project" value="TreeGrafter"/>
</dbReference>
<dbReference type="GO" id="GO:0004497">
    <property type="term" value="F:monooxygenase activity"/>
    <property type="evidence" value="ECO:0007669"/>
    <property type="project" value="TreeGrafter"/>
</dbReference>
<dbReference type="InterPro" id="IPR036188">
    <property type="entry name" value="FAD/NAD-bd_sf"/>
</dbReference>
<dbReference type="InParanoid" id="A0A067MMS7"/>
<dbReference type="OrthoDB" id="74360at2759"/>
<dbReference type="Gene3D" id="3.50.50.60">
    <property type="entry name" value="FAD/NAD(P)-binding domain"/>
    <property type="match status" value="2"/>
</dbReference>
<keyword evidence="4" id="KW-1185">Reference proteome</keyword>
<name>A0A067MMS7_BOTB1</name>
<evidence type="ECO:0000256" key="2">
    <source>
        <dbReference type="SAM" id="MobiDB-lite"/>
    </source>
</evidence>
<dbReference type="HOGENOM" id="CLU_015676_1_0_1"/>
<dbReference type="Proteomes" id="UP000027195">
    <property type="component" value="Unassembled WGS sequence"/>
</dbReference>
<evidence type="ECO:0000313" key="4">
    <source>
        <dbReference type="Proteomes" id="UP000027195"/>
    </source>
</evidence>
<feature type="compositionally biased region" description="Basic and acidic residues" evidence="2">
    <location>
        <begin position="154"/>
        <end position="164"/>
    </location>
</feature>
<protein>
    <recommendedName>
        <fullName evidence="5">FAD/NAD(P)-binding domain-containing protein</fullName>
    </recommendedName>
</protein>
<dbReference type="InterPro" id="IPR050982">
    <property type="entry name" value="Auxin_biosynth/cation_transpt"/>
</dbReference>
<keyword evidence="1" id="KW-0560">Oxidoreductase</keyword>
<dbReference type="PANTHER" id="PTHR43539">
    <property type="entry name" value="FLAVIN-BINDING MONOOXYGENASE-LIKE PROTEIN (AFU_ORTHOLOGUE AFUA_4G09220)"/>
    <property type="match status" value="1"/>
</dbReference>
<dbReference type="SUPFAM" id="SSF51905">
    <property type="entry name" value="FAD/NAD(P)-binding domain"/>
    <property type="match status" value="2"/>
</dbReference>
<feature type="region of interest" description="Disordered" evidence="2">
    <location>
        <begin position="145"/>
        <end position="164"/>
    </location>
</feature>
<dbReference type="Pfam" id="PF13738">
    <property type="entry name" value="Pyr_redox_3"/>
    <property type="match status" value="1"/>
</dbReference>
<accession>A0A067MMS7</accession>
<dbReference type="PRINTS" id="PR00411">
    <property type="entry name" value="PNDRDTASEI"/>
</dbReference>
<evidence type="ECO:0000313" key="3">
    <source>
        <dbReference type="EMBL" id="KDQ16814.1"/>
    </source>
</evidence>
<evidence type="ECO:0008006" key="5">
    <source>
        <dbReference type="Google" id="ProtNLM"/>
    </source>
</evidence>
<evidence type="ECO:0000256" key="1">
    <source>
        <dbReference type="ARBA" id="ARBA00023002"/>
    </source>
</evidence>